<evidence type="ECO:0000256" key="5">
    <source>
        <dbReference type="ARBA" id="ARBA00022703"/>
    </source>
</evidence>
<feature type="region of interest" description="Disordered" evidence="17">
    <location>
        <begin position="1"/>
        <end position="98"/>
    </location>
</feature>
<dbReference type="OrthoDB" id="5982138at2759"/>
<evidence type="ECO:0000313" key="20">
    <source>
        <dbReference type="Proteomes" id="UP000261540"/>
    </source>
</evidence>
<dbReference type="InterPro" id="IPR009917">
    <property type="entry name" value="SRA1/Sec31"/>
</dbReference>
<comment type="function">
    <text evidence="12">Functional RNA which acts as a transcriptional coactivator that selectively enhances steroid receptor-mediated transactivation ligand-independently through a mechanism involving the modulating N-terminal domain (AF-1) of steroid receptors. Also mediates transcriptional coactivation of steroid receptors ligand-dependently through the steroid-binding domain (AF-2). Enhances cellular proliferation and differentiation and promotes apoptosis in vivo. May play a role in tumorigenesis.</text>
</comment>
<reference evidence="19" key="1">
    <citation type="submission" date="2025-08" db="UniProtKB">
        <authorList>
            <consortium name="Ensembl"/>
        </authorList>
    </citation>
    <scope>IDENTIFICATION</scope>
</reference>
<dbReference type="InterPro" id="IPR040243">
    <property type="entry name" value="Steroid_recept_RNA_1"/>
</dbReference>
<keyword evidence="6" id="KW-0805">Transcription regulation</keyword>
<keyword evidence="4" id="KW-0597">Phosphoprotein</keyword>
<comment type="similarity">
    <text evidence="13">Belongs to the SRA1 family.</text>
</comment>
<dbReference type="FunFam" id="1.20.940.10:FF:000006">
    <property type="entry name" value="steroid receptor RNA activator 1"/>
    <property type="match status" value="1"/>
</dbReference>
<evidence type="ECO:0000256" key="9">
    <source>
        <dbReference type="ARBA" id="ARBA00023170"/>
    </source>
</evidence>
<dbReference type="Ensembl" id="ENSPKIT00000024966.1">
    <property type="protein sequence ID" value="ENSPKIP00000001055.1"/>
    <property type="gene ID" value="ENSPKIG00000019491.1"/>
</dbReference>
<dbReference type="AlphaFoldDB" id="A0A3B3Q5Z0"/>
<evidence type="ECO:0000256" key="2">
    <source>
        <dbReference type="ARBA" id="ARBA00004496"/>
    </source>
</evidence>
<dbReference type="GeneTree" id="ENSGT00390000001803"/>
<organism evidence="19 20">
    <name type="scientific">Paramormyrops kingsleyae</name>
    <dbReference type="NCBI Taxonomy" id="1676925"/>
    <lineage>
        <taxon>Eukaryota</taxon>
        <taxon>Metazoa</taxon>
        <taxon>Chordata</taxon>
        <taxon>Craniata</taxon>
        <taxon>Vertebrata</taxon>
        <taxon>Euteleostomi</taxon>
        <taxon>Actinopterygii</taxon>
        <taxon>Neopterygii</taxon>
        <taxon>Teleostei</taxon>
        <taxon>Osteoglossocephala</taxon>
        <taxon>Osteoglossomorpha</taxon>
        <taxon>Osteoglossiformes</taxon>
        <taxon>Mormyridae</taxon>
        <taxon>Paramormyrops</taxon>
    </lineage>
</organism>
<keyword evidence="3" id="KW-0963">Cytoplasm</keyword>
<evidence type="ECO:0000256" key="11">
    <source>
        <dbReference type="ARBA" id="ARBA00023274"/>
    </source>
</evidence>
<evidence type="ECO:0000256" key="3">
    <source>
        <dbReference type="ARBA" id="ARBA00022490"/>
    </source>
</evidence>
<dbReference type="GO" id="GO:0003713">
    <property type="term" value="F:transcription coactivator activity"/>
    <property type="evidence" value="ECO:0007669"/>
    <property type="project" value="InterPro"/>
</dbReference>
<dbReference type="PANTHER" id="PTHR18834">
    <property type="entry name" value="STEROID RECEPTOR RNA ACTIVATOR 1"/>
    <property type="match status" value="1"/>
</dbReference>
<keyword evidence="11" id="KW-0687">Ribonucleoprotein</keyword>
<dbReference type="Gene3D" id="1.20.940.10">
    <property type="entry name" value="Functional domain of the splicing factor Prp18"/>
    <property type="match status" value="1"/>
</dbReference>
<evidence type="ECO:0000259" key="18">
    <source>
        <dbReference type="Pfam" id="PF07304"/>
    </source>
</evidence>
<dbReference type="GO" id="GO:0005634">
    <property type="term" value="C:nucleus"/>
    <property type="evidence" value="ECO:0007669"/>
    <property type="project" value="UniProtKB-SubCell"/>
</dbReference>
<evidence type="ECO:0000256" key="16">
    <source>
        <dbReference type="ARBA" id="ARBA00081120"/>
    </source>
</evidence>
<comment type="subunit">
    <text evidence="14">SRA1 RNA exists in a ribonucleoprotein complex containing NCOA1. The RNA also forms a complex with PUS1 and RARG in the nucleus. Interacts with AR.</text>
</comment>
<dbReference type="STRING" id="1676925.ENSPKIP00000001055"/>
<evidence type="ECO:0000256" key="7">
    <source>
        <dbReference type="ARBA" id="ARBA00023159"/>
    </source>
</evidence>
<evidence type="ECO:0000256" key="15">
    <source>
        <dbReference type="ARBA" id="ARBA00073527"/>
    </source>
</evidence>
<dbReference type="Pfam" id="PF07304">
    <property type="entry name" value="SRA1"/>
    <property type="match status" value="1"/>
</dbReference>
<feature type="domain" description="SRA1/Sec31" evidence="18">
    <location>
        <begin position="69"/>
        <end position="208"/>
    </location>
</feature>
<evidence type="ECO:0000256" key="12">
    <source>
        <dbReference type="ARBA" id="ARBA00059202"/>
    </source>
</evidence>
<sequence length="224" mass="24709">MEEQYIKPGNQDRGWNDPPQFSYGLQTQAGPKRNLLNKRVPPPQLSDCQSPVPGMTPPASHSTPPSNPLAPPPCGVATPPRSLPMKGQSDTPTAQSENEPCVDDVITVLTCTLTSCRRTVKKQVCDDVARRLKLFEDAWRDGKLSLPVRRRMNLLAQEMRSQKWDSADEIHRSLMVDFAGEVSQWMVGVKRLIAEARRLGPDVLNTAKSDPFPDSSHGGDAATE</sequence>
<dbReference type="GO" id="GO:0005737">
    <property type="term" value="C:cytoplasm"/>
    <property type="evidence" value="ECO:0007669"/>
    <property type="project" value="UniProtKB-SubCell"/>
</dbReference>
<dbReference type="GO" id="GO:0006357">
    <property type="term" value="P:regulation of transcription by RNA polymerase II"/>
    <property type="evidence" value="ECO:0007669"/>
    <property type="project" value="InterPro"/>
</dbReference>
<keyword evidence="5" id="KW-0053">Apoptosis</keyword>
<dbReference type="Proteomes" id="UP000261540">
    <property type="component" value="Unplaced"/>
</dbReference>
<evidence type="ECO:0000256" key="10">
    <source>
        <dbReference type="ARBA" id="ARBA00023242"/>
    </source>
</evidence>
<reference evidence="19" key="2">
    <citation type="submission" date="2025-09" db="UniProtKB">
        <authorList>
            <consortium name="Ensembl"/>
        </authorList>
    </citation>
    <scope>IDENTIFICATION</scope>
</reference>
<evidence type="ECO:0000256" key="14">
    <source>
        <dbReference type="ARBA" id="ARBA00063541"/>
    </source>
</evidence>
<evidence type="ECO:0000256" key="6">
    <source>
        <dbReference type="ARBA" id="ARBA00023015"/>
    </source>
</evidence>
<comment type="subcellular location">
    <subcellularLocation>
        <location evidence="2">Cytoplasm</location>
    </subcellularLocation>
    <subcellularLocation>
        <location evidence="1">Nucleus</location>
    </subcellularLocation>
</comment>
<dbReference type="GO" id="GO:1990904">
    <property type="term" value="C:ribonucleoprotein complex"/>
    <property type="evidence" value="ECO:0007669"/>
    <property type="project" value="UniProtKB-KW"/>
</dbReference>
<proteinExistence type="inferred from homology"/>
<keyword evidence="7" id="KW-0010">Activator</keyword>
<evidence type="ECO:0000256" key="4">
    <source>
        <dbReference type="ARBA" id="ARBA00022553"/>
    </source>
</evidence>
<keyword evidence="20" id="KW-1185">Reference proteome</keyword>
<accession>A0A3B3Q5Z0</accession>
<feature type="compositionally biased region" description="Polar residues" evidence="17">
    <location>
        <begin position="88"/>
        <end position="98"/>
    </location>
</feature>
<dbReference type="CTD" id="10011"/>
<dbReference type="KEGG" id="pki:111850106"/>
<evidence type="ECO:0000256" key="13">
    <source>
        <dbReference type="ARBA" id="ARBA00061450"/>
    </source>
</evidence>
<keyword evidence="9" id="KW-0675">Receptor</keyword>
<keyword evidence="8" id="KW-0804">Transcription</keyword>
<keyword evidence="10" id="KW-0539">Nucleus</keyword>
<name>A0A3B3Q5Z0_9TELE</name>
<dbReference type="PANTHER" id="PTHR18834:SF2">
    <property type="entry name" value="STEROID RECEPTOR RNA ACTIVATOR 1"/>
    <property type="match status" value="1"/>
</dbReference>
<feature type="region of interest" description="Disordered" evidence="17">
    <location>
        <begin position="204"/>
        <end position="224"/>
    </location>
</feature>
<evidence type="ECO:0000256" key="8">
    <source>
        <dbReference type="ARBA" id="ARBA00023163"/>
    </source>
</evidence>
<dbReference type="GO" id="GO:0006915">
    <property type="term" value="P:apoptotic process"/>
    <property type="evidence" value="ECO:0007669"/>
    <property type="project" value="UniProtKB-KW"/>
</dbReference>
<protein>
    <recommendedName>
        <fullName evidence="15">Steroid receptor RNA activator 1</fullName>
    </recommendedName>
    <alternativeName>
        <fullName evidence="16">Steroid receptor RNA activator protein</fullName>
    </alternativeName>
</protein>
<evidence type="ECO:0000313" key="19">
    <source>
        <dbReference type="Ensembl" id="ENSPKIP00000001055.1"/>
    </source>
</evidence>
<feature type="compositionally biased region" description="Pro residues" evidence="17">
    <location>
        <begin position="65"/>
        <end position="74"/>
    </location>
</feature>
<evidence type="ECO:0000256" key="17">
    <source>
        <dbReference type="SAM" id="MobiDB-lite"/>
    </source>
</evidence>
<evidence type="ECO:0000256" key="1">
    <source>
        <dbReference type="ARBA" id="ARBA00004123"/>
    </source>
</evidence>